<feature type="compositionally biased region" description="Basic and acidic residues" evidence="1">
    <location>
        <begin position="1"/>
        <end position="14"/>
    </location>
</feature>
<evidence type="ECO:0000313" key="2">
    <source>
        <dbReference type="EMBL" id="RYU11773.1"/>
    </source>
</evidence>
<dbReference type="EMBL" id="SDPU01000022">
    <property type="protein sequence ID" value="RYU11773.1"/>
    <property type="molecule type" value="Genomic_DNA"/>
</dbReference>
<organism evidence="2 3">
    <name type="scientific">Nocardioides iriomotensis</name>
    <dbReference type="NCBI Taxonomy" id="715784"/>
    <lineage>
        <taxon>Bacteria</taxon>
        <taxon>Bacillati</taxon>
        <taxon>Actinomycetota</taxon>
        <taxon>Actinomycetes</taxon>
        <taxon>Propionibacteriales</taxon>
        <taxon>Nocardioidaceae</taxon>
        <taxon>Nocardioides</taxon>
    </lineage>
</organism>
<keyword evidence="3" id="KW-1185">Reference proteome</keyword>
<protein>
    <submittedName>
        <fullName evidence="2">Uncharacterized protein</fullName>
    </submittedName>
</protein>
<proteinExistence type="predicted"/>
<dbReference type="RefSeq" id="WP_129987360.1">
    <property type="nucleotide sequence ID" value="NZ_SDPU01000022.1"/>
</dbReference>
<reference evidence="2 3" key="1">
    <citation type="submission" date="2019-01" db="EMBL/GenBank/DDBJ databases">
        <title>Nocardioides guangzhouensis sp. nov., an actinobacterium isolated from soil.</title>
        <authorList>
            <person name="Fu Y."/>
            <person name="Cai Y."/>
            <person name="Lin Z."/>
            <person name="Chen P."/>
        </authorList>
    </citation>
    <scope>NUCLEOTIDE SEQUENCE [LARGE SCALE GENOMIC DNA]</scope>
    <source>
        <strain evidence="2 3">NBRC 105384</strain>
    </source>
</reference>
<feature type="compositionally biased region" description="Basic and acidic residues" evidence="1">
    <location>
        <begin position="58"/>
        <end position="98"/>
    </location>
</feature>
<evidence type="ECO:0000256" key="1">
    <source>
        <dbReference type="SAM" id="MobiDB-lite"/>
    </source>
</evidence>
<sequence>MSDRADQSHDEETPGRAANPSAESEQGLAGDMGISSERTGPFPGDSVEGTGTVGSARGHTDGEVETHPDQVEPSGEVHRQEQDVEEHTASLRSHDDIRAANPRPTRDDDADA</sequence>
<gene>
    <name evidence="2" type="ORF">ETU37_10885</name>
</gene>
<comment type="caution">
    <text evidence="2">The sequence shown here is derived from an EMBL/GenBank/DDBJ whole genome shotgun (WGS) entry which is preliminary data.</text>
</comment>
<dbReference type="AlphaFoldDB" id="A0A4Q5J0K5"/>
<feature type="region of interest" description="Disordered" evidence="1">
    <location>
        <begin position="1"/>
        <end position="112"/>
    </location>
</feature>
<accession>A0A4Q5J0K5</accession>
<evidence type="ECO:0000313" key="3">
    <source>
        <dbReference type="Proteomes" id="UP000291189"/>
    </source>
</evidence>
<dbReference type="OrthoDB" id="3788887at2"/>
<name>A0A4Q5J0K5_9ACTN</name>
<dbReference type="Proteomes" id="UP000291189">
    <property type="component" value="Unassembled WGS sequence"/>
</dbReference>